<accession>A0A1F4VBH9</accession>
<sequence>MRWHLKDKNAQLFTLGVFENLAICPQLLRKALQAGDLFPNAVRKDGVANPSKKQKLQPFAGSFC</sequence>
<reference evidence="1 2" key="1">
    <citation type="journal article" date="2016" name="Nat. Commun.">
        <title>Thousands of microbial genomes shed light on interconnected biogeochemical processes in an aquifer system.</title>
        <authorList>
            <person name="Anantharaman K."/>
            <person name="Brown C.T."/>
            <person name="Hug L.A."/>
            <person name="Sharon I."/>
            <person name="Castelle C.J."/>
            <person name="Probst A.J."/>
            <person name="Thomas B.C."/>
            <person name="Singh A."/>
            <person name="Wilkins M.J."/>
            <person name="Karaoz U."/>
            <person name="Brodie E.L."/>
            <person name="Williams K.H."/>
            <person name="Hubbard S.S."/>
            <person name="Banfield J.F."/>
        </authorList>
    </citation>
    <scope>NUCLEOTIDE SEQUENCE [LARGE SCALE GENOMIC DNA]</scope>
</reference>
<dbReference type="AlphaFoldDB" id="A0A1F4VBH9"/>
<name>A0A1F4VBH9_UNCKA</name>
<gene>
    <name evidence="1" type="ORF">A2797_01690</name>
</gene>
<evidence type="ECO:0000313" key="1">
    <source>
        <dbReference type="EMBL" id="OGC54582.1"/>
    </source>
</evidence>
<protein>
    <submittedName>
        <fullName evidence="1">Uncharacterized protein</fullName>
    </submittedName>
</protein>
<dbReference type="EMBL" id="MEVC01000020">
    <property type="protein sequence ID" value="OGC54582.1"/>
    <property type="molecule type" value="Genomic_DNA"/>
</dbReference>
<evidence type="ECO:0000313" key="2">
    <source>
        <dbReference type="Proteomes" id="UP000179005"/>
    </source>
</evidence>
<proteinExistence type="predicted"/>
<dbReference type="Proteomes" id="UP000179005">
    <property type="component" value="Unassembled WGS sequence"/>
</dbReference>
<organism evidence="1 2">
    <name type="scientific">candidate division WWE3 bacterium RIFCSPHIGHO2_01_FULL_48_15</name>
    <dbReference type="NCBI Taxonomy" id="1802619"/>
    <lineage>
        <taxon>Bacteria</taxon>
        <taxon>Katanobacteria</taxon>
    </lineage>
</organism>
<comment type="caution">
    <text evidence="1">The sequence shown here is derived from an EMBL/GenBank/DDBJ whole genome shotgun (WGS) entry which is preliminary data.</text>
</comment>